<dbReference type="HAMAP" id="MF_00081">
    <property type="entry name" value="HrcA"/>
    <property type="match status" value="1"/>
</dbReference>
<name>A0A117UUI1_9SPHN</name>
<reference evidence="7 8" key="1">
    <citation type="submission" date="2015-10" db="EMBL/GenBank/DDBJ databases">
        <title>Draft genome sequence of Novosphingobium fuchskuhlense DSM 25065 isolated from a surface water sample of the southwest basin of Lake Grosse Fuchskuhle.</title>
        <authorList>
            <person name="Ruckert C."/>
            <person name="Winkler A."/>
            <person name="Glaeser J."/>
            <person name="Grossart H.-P."/>
            <person name="Kalinowski J."/>
            <person name="Glaeser S."/>
        </authorList>
    </citation>
    <scope>NUCLEOTIDE SEQUENCE [LARGE SCALE GENOMIC DNA]</scope>
    <source>
        <strain evidence="7 8">FNE08-7</strain>
    </source>
</reference>
<dbReference type="STRING" id="1117702.AQZ52_10520"/>
<dbReference type="InterPro" id="IPR036390">
    <property type="entry name" value="WH_DNA-bd_sf"/>
</dbReference>
<proteinExistence type="inferred from homology"/>
<evidence type="ECO:0000259" key="6">
    <source>
        <dbReference type="Pfam" id="PF01628"/>
    </source>
</evidence>
<keyword evidence="3 5" id="KW-0346">Stress response</keyword>
<evidence type="ECO:0000256" key="1">
    <source>
        <dbReference type="ARBA" id="ARBA00022491"/>
    </source>
</evidence>
<comment type="similarity">
    <text evidence="5">Belongs to the HrcA family.</text>
</comment>
<protein>
    <recommendedName>
        <fullName evidence="5">Heat-inducible transcription repressor HrcA</fullName>
    </recommendedName>
</protein>
<dbReference type="PIRSF" id="PIRSF005485">
    <property type="entry name" value="HrcA"/>
    <property type="match status" value="1"/>
</dbReference>
<evidence type="ECO:0000256" key="2">
    <source>
        <dbReference type="ARBA" id="ARBA00023015"/>
    </source>
</evidence>
<comment type="caution">
    <text evidence="7">The sequence shown here is derived from an EMBL/GenBank/DDBJ whole genome shotgun (WGS) entry which is preliminary data.</text>
</comment>
<organism evidence="7 8">
    <name type="scientific">Novosphingobium fuchskuhlense</name>
    <dbReference type="NCBI Taxonomy" id="1117702"/>
    <lineage>
        <taxon>Bacteria</taxon>
        <taxon>Pseudomonadati</taxon>
        <taxon>Pseudomonadota</taxon>
        <taxon>Alphaproteobacteria</taxon>
        <taxon>Sphingomonadales</taxon>
        <taxon>Sphingomonadaceae</taxon>
        <taxon>Novosphingobium</taxon>
    </lineage>
</organism>
<evidence type="ECO:0000256" key="3">
    <source>
        <dbReference type="ARBA" id="ARBA00023016"/>
    </source>
</evidence>
<keyword evidence="1 5" id="KW-0678">Repressor</keyword>
<dbReference type="Gene3D" id="1.10.10.10">
    <property type="entry name" value="Winged helix-like DNA-binding domain superfamily/Winged helix DNA-binding domain"/>
    <property type="match status" value="1"/>
</dbReference>
<dbReference type="GO" id="GO:0003677">
    <property type="term" value="F:DNA binding"/>
    <property type="evidence" value="ECO:0007669"/>
    <property type="project" value="InterPro"/>
</dbReference>
<dbReference type="InterPro" id="IPR021153">
    <property type="entry name" value="HrcA_C"/>
</dbReference>
<dbReference type="PANTHER" id="PTHR34824">
    <property type="entry name" value="HEAT-INDUCIBLE TRANSCRIPTION REPRESSOR HRCA"/>
    <property type="match status" value="1"/>
</dbReference>
<dbReference type="Gene3D" id="3.30.390.60">
    <property type="entry name" value="Heat-inducible transcription repressor hrca homolog, domain 3"/>
    <property type="match status" value="1"/>
</dbReference>
<dbReference type="PANTHER" id="PTHR34824:SF1">
    <property type="entry name" value="HEAT-INDUCIBLE TRANSCRIPTION REPRESSOR HRCA"/>
    <property type="match status" value="1"/>
</dbReference>
<dbReference type="AlphaFoldDB" id="A0A117UUI1"/>
<dbReference type="InterPro" id="IPR029016">
    <property type="entry name" value="GAF-like_dom_sf"/>
</dbReference>
<accession>A0A117UUI1</accession>
<dbReference type="InterPro" id="IPR036388">
    <property type="entry name" value="WH-like_DNA-bd_sf"/>
</dbReference>
<dbReference type="OrthoDB" id="9783139at2"/>
<dbReference type="EMBL" id="LLZS01000007">
    <property type="protein sequence ID" value="KUR71106.1"/>
    <property type="molecule type" value="Genomic_DNA"/>
</dbReference>
<evidence type="ECO:0000256" key="4">
    <source>
        <dbReference type="ARBA" id="ARBA00023163"/>
    </source>
</evidence>
<dbReference type="SUPFAM" id="SSF55781">
    <property type="entry name" value="GAF domain-like"/>
    <property type="match status" value="1"/>
</dbReference>
<evidence type="ECO:0000256" key="5">
    <source>
        <dbReference type="HAMAP-Rule" id="MF_00081"/>
    </source>
</evidence>
<keyword evidence="8" id="KW-1185">Reference proteome</keyword>
<sequence length="354" mass="36895">MAGPGLSELTLRAREIFRLVVEGYIANGQPVGSRTIAGSGAVGLSPASIRSVLQELQDAGLLAAPHTSAGRMPTEVGLRLFVDGIMQAAEPSLAERTQIERGLAEGGTIEAALAAASSTLSDLSAAAGVVMVPRREMRLAQISFVPLGQARALVVLVGDDGSVENRVIDLPSAASASALEQAGNYLTARMAGRTLADALRAIRAEIASGRSALDTASAALVERGLAVWSRDAAQRPVLVVRGQANLLDEAALGDIERVRQLLDELESAEAIANVLDAAREADSARIFIGSENRLFSLSGSSVIAAPWRDGEGRVVGVVGVIGPTRLNYARVVPMVDFTAQSLSRIITQDGFGRK</sequence>
<dbReference type="NCBIfam" id="TIGR00331">
    <property type="entry name" value="hrcA"/>
    <property type="match status" value="1"/>
</dbReference>
<dbReference type="Pfam" id="PF01628">
    <property type="entry name" value="HrcA"/>
    <property type="match status" value="1"/>
</dbReference>
<dbReference type="InterPro" id="IPR002571">
    <property type="entry name" value="HrcA"/>
</dbReference>
<dbReference type="InterPro" id="IPR023120">
    <property type="entry name" value="WHTH_transcript_rep_HrcA_IDD"/>
</dbReference>
<dbReference type="Gene3D" id="3.30.450.40">
    <property type="match status" value="1"/>
</dbReference>
<keyword evidence="4 5" id="KW-0804">Transcription</keyword>
<dbReference type="GO" id="GO:0045892">
    <property type="term" value="P:negative regulation of DNA-templated transcription"/>
    <property type="evidence" value="ECO:0007669"/>
    <property type="project" value="UniProtKB-UniRule"/>
</dbReference>
<dbReference type="Proteomes" id="UP000058012">
    <property type="component" value="Unassembled WGS sequence"/>
</dbReference>
<keyword evidence="2 5" id="KW-0805">Transcription regulation</keyword>
<dbReference type="SUPFAM" id="SSF46785">
    <property type="entry name" value="Winged helix' DNA-binding domain"/>
    <property type="match status" value="1"/>
</dbReference>
<dbReference type="RefSeq" id="WP_067910186.1">
    <property type="nucleotide sequence ID" value="NZ_KQ954245.1"/>
</dbReference>
<evidence type="ECO:0000313" key="8">
    <source>
        <dbReference type="Proteomes" id="UP000058012"/>
    </source>
</evidence>
<comment type="function">
    <text evidence="5">Negative regulator of class I heat shock genes (grpE-dnaK-dnaJ and groELS operons). Prevents heat-shock induction of these operons.</text>
</comment>
<gene>
    <name evidence="5 7" type="primary">hrcA</name>
    <name evidence="7" type="ORF">AQZ52_10520</name>
</gene>
<feature type="domain" description="Heat-inducible transcription repressor HrcA C-terminal" evidence="6">
    <location>
        <begin position="111"/>
        <end position="332"/>
    </location>
</feature>
<evidence type="ECO:0000313" key="7">
    <source>
        <dbReference type="EMBL" id="KUR71106.1"/>
    </source>
</evidence>